<proteinExistence type="predicted"/>
<dbReference type="Proteomes" id="UP000012073">
    <property type="component" value="Unassembled WGS sequence"/>
</dbReference>
<dbReference type="GO" id="GO:0016887">
    <property type="term" value="F:ATP hydrolysis activity"/>
    <property type="evidence" value="ECO:0007669"/>
    <property type="project" value="InterPro"/>
</dbReference>
<dbReference type="InterPro" id="IPR003593">
    <property type="entry name" value="AAA+_ATPase"/>
</dbReference>
<evidence type="ECO:0000313" key="7">
    <source>
        <dbReference type="Proteomes" id="UP000012073"/>
    </source>
</evidence>
<evidence type="ECO:0000256" key="1">
    <source>
        <dbReference type="ARBA" id="ARBA00022741"/>
    </source>
</evidence>
<dbReference type="Gene3D" id="1.10.8.60">
    <property type="match status" value="1"/>
</dbReference>
<name>R7QQJ0_CHOCR</name>
<dbReference type="InterPro" id="IPR027417">
    <property type="entry name" value="P-loop_NTPase"/>
</dbReference>
<dbReference type="SMART" id="SM00382">
    <property type="entry name" value="AAA"/>
    <property type="match status" value="2"/>
</dbReference>
<reference evidence="7" key="1">
    <citation type="journal article" date="2013" name="Proc. Natl. Acad. Sci. U.S.A.">
        <title>Genome structure and metabolic features in the red seaweed Chondrus crispus shed light on evolution of the Archaeplastida.</title>
        <authorList>
            <person name="Collen J."/>
            <person name="Porcel B."/>
            <person name="Carre W."/>
            <person name="Ball S.G."/>
            <person name="Chaparro C."/>
            <person name="Tonon T."/>
            <person name="Barbeyron T."/>
            <person name="Michel G."/>
            <person name="Noel B."/>
            <person name="Valentin K."/>
            <person name="Elias M."/>
            <person name="Artiguenave F."/>
            <person name="Arun A."/>
            <person name="Aury J.M."/>
            <person name="Barbosa-Neto J.F."/>
            <person name="Bothwell J.H."/>
            <person name="Bouget F.Y."/>
            <person name="Brillet L."/>
            <person name="Cabello-Hurtado F."/>
            <person name="Capella-Gutierrez S."/>
            <person name="Charrier B."/>
            <person name="Cladiere L."/>
            <person name="Cock J.M."/>
            <person name="Coelho S.M."/>
            <person name="Colleoni C."/>
            <person name="Czjzek M."/>
            <person name="Da Silva C."/>
            <person name="Delage L."/>
            <person name="Denoeud F."/>
            <person name="Deschamps P."/>
            <person name="Dittami S.M."/>
            <person name="Gabaldon T."/>
            <person name="Gachon C.M."/>
            <person name="Groisillier A."/>
            <person name="Herve C."/>
            <person name="Jabbari K."/>
            <person name="Katinka M."/>
            <person name="Kloareg B."/>
            <person name="Kowalczyk N."/>
            <person name="Labadie K."/>
            <person name="Leblanc C."/>
            <person name="Lopez P.J."/>
            <person name="McLachlan D.H."/>
            <person name="Meslet-Cladiere L."/>
            <person name="Moustafa A."/>
            <person name="Nehr Z."/>
            <person name="Nyvall Collen P."/>
            <person name="Panaud O."/>
            <person name="Partensky F."/>
            <person name="Poulain J."/>
            <person name="Rensing S.A."/>
            <person name="Rousvoal S."/>
            <person name="Samson G."/>
            <person name="Symeonidi A."/>
            <person name="Weissenbach J."/>
            <person name="Zambounis A."/>
            <person name="Wincker P."/>
            <person name="Boyen C."/>
        </authorList>
    </citation>
    <scope>NUCLEOTIDE SEQUENCE [LARGE SCALE GENOMIC DNA]</scope>
    <source>
        <strain evidence="7">cv. Stackhouse</strain>
    </source>
</reference>
<dbReference type="InterPro" id="IPR050168">
    <property type="entry name" value="AAA_ATPase_domain"/>
</dbReference>
<keyword evidence="1" id="KW-0547">Nucleotide-binding</keyword>
<dbReference type="SUPFAM" id="SSF54585">
    <property type="entry name" value="Cdc48 domain 2-like"/>
    <property type="match status" value="1"/>
</dbReference>
<dbReference type="GO" id="GO:0005829">
    <property type="term" value="C:cytosol"/>
    <property type="evidence" value="ECO:0007669"/>
    <property type="project" value="TreeGrafter"/>
</dbReference>
<dbReference type="Pfam" id="PF00004">
    <property type="entry name" value="AAA"/>
    <property type="match status" value="2"/>
</dbReference>
<dbReference type="RefSeq" id="XP_005710688.1">
    <property type="nucleotide sequence ID" value="XM_005710631.1"/>
</dbReference>
<dbReference type="InterPro" id="IPR003960">
    <property type="entry name" value="ATPase_AAA_CS"/>
</dbReference>
<dbReference type="GO" id="GO:0005778">
    <property type="term" value="C:peroxisomal membrane"/>
    <property type="evidence" value="ECO:0007669"/>
    <property type="project" value="TreeGrafter"/>
</dbReference>
<dbReference type="FunFam" id="3.40.50.300:FF:001025">
    <property type="entry name" value="ATPase family, AAA domain-containing 2B"/>
    <property type="match status" value="1"/>
</dbReference>
<sequence length="1100" mass="120104">MKLHVVHHAAESSTTPAHCSVALPIPVASSLSDIHPFAALVILKLQPSTTHKSQTAKPLFVAWTGATLDLPYSIGLHPAFAQALQLANGTTLTAAVVERVVDNHPKHTVKSALIRPVAYDACLPSAPNGIPDPHLPASQSKHPDPFEKALHQYSMLSGTADALERNILAQVRVIYPGLEIPLRLPGRDSVLVRVVKLTPQPHHALPQEPPYALLVADSEIEIESPPVRPGSVDVGAHRKAHKRVSAFYRVVPYRKAAMPSLPENVALTHAVLHADSAEDDVSSHGLRFALASRKGHGSDKQLALPIAFLSHPDVPKGHVSLPPWLWKDLELSPFVPVLFDEMPPFEKGGKEIGVTKLPASNPTISLSLTQFIQGSGVYYDGMCLRDVRIRLNDTETSNEKGACMKKDVDIWDREGIKEIHDEPGAASDNLFAALHDNNPTEFLENAKKKRLVKEGRQSFPTQTVCEPSNAREPLESSSHTVSSALGPGPQKLANLFKEPKQPQLLSPSDTLSSLTASERNAVESIIRLSSSCFKDRLAKKQKQNICRAVSLEGPLGSGKTYVCRAVASLLTDLALVRTVWIRGKVHSGERQEVSINRIQRAFAAAIDGGPGLIVLDDLDMLLGSRASDRDRETNDSDGKSGRRGQAIARELEHHIKKLHSEPVFLIMTCESANDLDSSLRSPGILRNVVHLPLPTATERMLLFWTGLQCAFCLPATSSVLSSMKRDGDSLRALSEGYGPKDIVVSLKRTRIALELARVTGEEADNTQILRFLTTVLTSMTPSSRSGISFSKEKEGESLAWSKLGALESAKSALWESLQLPSSRPDIFIKAPIRLPHGILLYGPPGCGKTMLARIAAVESRMRCVMVKGPELLSKYIGESEAEVRRAFEKAANSTPCILLFDEFDSLAPRRGGEHTGVADRVVNTLLTCMDGAERLSEGVYIIATTSRPELIDPALLRPGRLDRWIPVDIPSSVEERLDILRSLSTGFFPSAPHVDTALRQVAEDTDGYTGADLGAVLNDAHLQQGKRERISKEIETSLSIPELLRDAHQRSRPSLSRSQREYFARSMLQFAPQESKHQNGTIGANTQRTAQLFGKRVALQ</sequence>
<keyword evidence="7" id="KW-1185">Reference proteome</keyword>
<feature type="domain" description="AAA+ ATPase" evidence="5">
    <location>
        <begin position="545"/>
        <end position="695"/>
    </location>
</feature>
<gene>
    <name evidence="6" type="ORF">CHC_T00007174001</name>
</gene>
<dbReference type="Gene3D" id="3.10.330.10">
    <property type="match status" value="1"/>
</dbReference>
<keyword evidence="3" id="KW-0175">Coiled coil</keyword>
<feature type="domain" description="AAA+ ATPase" evidence="5">
    <location>
        <begin position="834"/>
        <end position="971"/>
    </location>
</feature>
<dbReference type="PANTHER" id="PTHR23077:SF12">
    <property type="entry name" value="PEROXISOMAL ATPASE PEX1"/>
    <property type="match status" value="1"/>
</dbReference>
<dbReference type="KEGG" id="ccp:CHC_T00007174001"/>
<dbReference type="GO" id="GO:0016558">
    <property type="term" value="P:protein import into peroxisome matrix"/>
    <property type="evidence" value="ECO:0007669"/>
    <property type="project" value="TreeGrafter"/>
</dbReference>
<evidence type="ECO:0000259" key="5">
    <source>
        <dbReference type="SMART" id="SM00382"/>
    </source>
</evidence>
<dbReference type="AlphaFoldDB" id="R7QQJ0"/>
<evidence type="ECO:0000256" key="2">
    <source>
        <dbReference type="ARBA" id="ARBA00022840"/>
    </source>
</evidence>
<evidence type="ECO:0000313" key="6">
    <source>
        <dbReference type="EMBL" id="CDF40394.1"/>
    </source>
</evidence>
<dbReference type="InterPro" id="IPR029067">
    <property type="entry name" value="CDC48_domain_2-like_sf"/>
</dbReference>
<organism evidence="6 7">
    <name type="scientific">Chondrus crispus</name>
    <name type="common">Carrageen Irish moss</name>
    <name type="synonym">Polymorpha crispa</name>
    <dbReference type="NCBI Taxonomy" id="2769"/>
    <lineage>
        <taxon>Eukaryota</taxon>
        <taxon>Rhodophyta</taxon>
        <taxon>Florideophyceae</taxon>
        <taxon>Rhodymeniophycidae</taxon>
        <taxon>Gigartinales</taxon>
        <taxon>Gigartinaceae</taxon>
        <taxon>Chondrus</taxon>
    </lineage>
</organism>
<dbReference type="GO" id="GO:0005524">
    <property type="term" value="F:ATP binding"/>
    <property type="evidence" value="ECO:0007669"/>
    <property type="project" value="UniProtKB-KW"/>
</dbReference>
<feature type="region of interest" description="Disordered" evidence="4">
    <location>
        <begin position="457"/>
        <end position="489"/>
    </location>
</feature>
<dbReference type="GeneID" id="17318405"/>
<keyword evidence="2" id="KW-0067">ATP-binding</keyword>
<dbReference type="OrthoDB" id="2187at2759"/>
<dbReference type="SUPFAM" id="SSF52540">
    <property type="entry name" value="P-loop containing nucleoside triphosphate hydrolases"/>
    <property type="match status" value="2"/>
</dbReference>
<dbReference type="PROSITE" id="PS00674">
    <property type="entry name" value="AAA"/>
    <property type="match status" value="1"/>
</dbReference>
<evidence type="ECO:0000256" key="4">
    <source>
        <dbReference type="SAM" id="MobiDB-lite"/>
    </source>
</evidence>
<dbReference type="EMBL" id="HG002168">
    <property type="protein sequence ID" value="CDF40394.1"/>
    <property type="molecule type" value="Genomic_DNA"/>
</dbReference>
<accession>R7QQJ0</accession>
<evidence type="ECO:0000256" key="3">
    <source>
        <dbReference type="ARBA" id="ARBA00023054"/>
    </source>
</evidence>
<dbReference type="Gramene" id="CDF40394">
    <property type="protein sequence ID" value="CDF40394"/>
    <property type="gene ID" value="CHC_T00007174001"/>
</dbReference>
<dbReference type="PANTHER" id="PTHR23077">
    <property type="entry name" value="AAA-FAMILY ATPASE"/>
    <property type="match status" value="1"/>
</dbReference>
<dbReference type="InterPro" id="IPR003959">
    <property type="entry name" value="ATPase_AAA_core"/>
</dbReference>
<protein>
    <recommendedName>
        <fullName evidence="5">AAA+ ATPase domain-containing protein</fullName>
    </recommendedName>
</protein>
<dbReference type="Gene3D" id="3.40.50.300">
    <property type="entry name" value="P-loop containing nucleotide triphosphate hydrolases"/>
    <property type="match status" value="2"/>
</dbReference>
<dbReference type="STRING" id="2769.R7QQJ0"/>